<keyword evidence="3" id="KW-1185">Reference proteome</keyword>
<dbReference type="Proteomes" id="UP000662747">
    <property type="component" value="Chromosome"/>
</dbReference>
<dbReference type="Gene3D" id="3.40.720.10">
    <property type="entry name" value="Alkaline Phosphatase, subunit A"/>
    <property type="match status" value="2"/>
</dbReference>
<dbReference type="Pfam" id="PF04185">
    <property type="entry name" value="Phosphoesterase"/>
    <property type="match status" value="1"/>
</dbReference>
<dbReference type="EMBL" id="CP071090">
    <property type="protein sequence ID" value="QSQ23962.1"/>
    <property type="molecule type" value="Genomic_DNA"/>
</dbReference>
<evidence type="ECO:0000313" key="2">
    <source>
        <dbReference type="EMBL" id="QSQ23962.1"/>
    </source>
</evidence>
<proteinExistence type="predicted"/>
<dbReference type="InterPro" id="IPR007312">
    <property type="entry name" value="Phosphoesterase"/>
</dbReference>
<dbReference type="SUPFAM" id="SSF53649">
    <property type="entry name" value="Alkaline phosphatase-like"/>
    <property type="match status" value="1"/>
</dbReference>
<dbReference type="PANTHER" id="PTHR31956">
    <property type="entry name" value="NON-SPECIFIC PHOSPHOLIPASE C4-RELATED"/>
    <property type="match status" value="1"/>
</dbReference>
<evidence type="ECO:0008006" key="4">
    <source>
        <dbReference type="Google" id="ProtNLM"/>
    </source>
</evidence>
<dbReference type="RefSeq" id="WP_206725532.1">
    <property type="nucleotide sequence ID" value="NZ_CP071090.1"/>
</dbReference>
<protein>
    <recommendedName>
        <fullName evidence="4">Phosphoesterase</fullName>
    </recommendedName>
</protein>
<evidence type="ECO:0000313" key="3">
    <source>
        <dbReference type="Proteomes" id="UP000662747"/>
    </source>
</evidence>
<organism evidence="2 3">
    <name type="scientific">Pyxidicoccus parkwayensis</name>
    <dbReference type="NCBI Taxonomy" id="2813578"/>
    <lineage>
        <taxon>Bacteria</taxon>
        <taxon>Pseudomonadati</taxon>
        <taxon>Myxococcota</taxon>
        <taxon>Myxococcia</taxon>
        <taxon>Myxococcales</taxon>
        <taxon>Cystobacterineae</taxon>
        <taxon>Myxococcaceae</taxon>
        <taxon>Pyxidicoccus</taxon>
    </lineage>
</organism>
<name>A0ABX7P1M4_9BACT</name>
<keyword evidence="1" id="KW-0378">Hydrolase</keyword>
<accession>A0ABX7P1M4</accession>
<dbReference type="InterPro" id="IPR017850">
    <property type="entry name" value="Alkaline_phosphatase_core_sf"/>
</dbReference>
<gene>
    <name evidence="2" type="ORF">JY651_02980</name>
</gene>
<reference evidence="2 3" key="1">
    <citation type="submission" date="2021-02" db="EMBL/GenBank/DDBJ databases">
        <title>De Novo genome assembly of isolated myxobacteria.</title>
        <authorList>
            <person name="Stevens D.C."/>
        </authorList>
    </citation>
    <scope>NUCLEOTIDE SEQUENCE [LARGE SCALE GENOMIC DNA]</scope>
    <source>
        <strain evidence="3">SCPEA02</strain>
    </source>
</reference>
<evidence type="ECO:0000256" key="1">
    <source>
        <dbReference type="ARBA" id="ARBA00022801"/>
    </source>
</evidence>
<dbReference type="PANTHER" id="PTHR31956:SF1">
    <property type="entry name" value="NON-SPECIFIC PHOSPHOLIPASE C1"/>
    <property type="match status" value="1"/>
</dbReference>
<sequence>MAPNTATNPLPNIQHVVVLMMENRSFDNLLGWLYSGSGNQPPNNIPAQSPTTYAGLVANTYSNTTSDLGTLYAQNGTSAWQPDVPPTAVPNPDPGESFDQMTAQIINASGTADMSGFLANYESIAGATAGQVMQQYSTDQVPIISALARSFAVSDAWFASAPCQTWPNRGFVHTGSSDGHINNDDYEPYDIETIFNLLENQGISWAVYNDTFLPSLVRVMFPKLWLDSTHFLGMEDFYTACQASADADASQKLPTYTFLEPNFGYVGADESYHPPDDIGPAEEFLQKVYAALQGCAYRDDILFIVTFDEHGGCYDHVPPPTGSVAPIPGSVSRTEDFTFNRFGVRVPALVISSYVTPGTVFRAPGSVPYDHTTILATLRDWLGIDPSTFTATLPSPRITAAPTLAGVLTETTPQSWPSISPPRQVRRVSMTQAPINDLQMSLLVGAESRRRGAYIGHAEVARLRQQIKTRGDAAAWLANRQGQHVHAALEATQRGDTAEAQRLLAAVHR</sequence>